<dbReference type="InterPro" id="IPR042044">
    <property type="entry name" value="EXOC6PINT-1/Sec15/Tip20_C_dom2"/>
</dbReference>
<evidence type="ECO:0000256" key="6">
    <source>
        <dbReference type="ARBA" id="ARBA00023054"/>
    </source>
</evidence>
<evidence type="ECO:0000313" key="9">
    <source>
        <dbReference type="Proteomes" id="UP000887565"/>
    </source>
</evidence>
<dbReference type="AlphaFoldDB" id="A0A915JDU7"/>
<dbReference type="InterPro" id="IPR007225">
    <property type="entry name" value="EXOC6/Sec15"/>
</dbReference>
<evidence type="ECO:0000256" key="1">
    <source>
        <dbReference type="ARBA" id="ARBA00002660"/>
    </source>
</evidence>
<dbReference type="OMA" id="WATANTH"/>
<keyword evidence="4" id="KW-0813">Transport</keyword>
<comment type="similarity">
    <text evidence="2">Belongs to the SEC15 family.</text>
</comment>
<evidence type="ECO:0000256" key="3">
    <source>
        <dbReference type="ARBA" id="ARBA00017511"/>
    </source>
</evidence>
<reference evidence="10" key="1">
    <citation type="submission" date="2022-11" db="UniProtKB">
        <authorList>
            <consortium name="WormBaseParasite"/>
        </authorList>
    </citation>
    <scope>IDENTIFICATION</scope>
</reference>
<comment type="function">
    <text evidence="1">Component of the exocyst complex involved in the docking of exocytic vesicles with fusion sites on the plasma membrane.</text>
</comment>
<dbReference type="Proteomes" id="UP000887565">
    <property type="component" value="Unplaced"/>
</dbReference>
<keyword evidence="6" id="KW-0175">Coiled coil</keyword>
<dbReference type="GO" id="GO:0016020">
    <property type="term" value="C:membrane"/>
    <property type="evidence" value="ECO:0007669"/>
    <property type="project" value="TreeGrafter"/>
</dbReference>
<proteinExistence type="inferred from homology"/>
<dbReference type="PANTHER" id="PTHR12702">
    <property type="entry name" value="SEC15"/>
    <property type="match status" value="1"/>
</dbReference>
<dbReference type="Gene3D" id="1.10.357.30">
    <property type="entry name" value="Exocyst complex subunit Sec15 C-terminal domain, N-terminal subdomain"/>
    <property type="match status" value="1"/>
</dbReference>
<evidence type="ECO:0000256" key="2">
    <source>
        <dbReference type="ARBA" id="ARBA00007944"/>
    </source>
</evidence>
<dbReference type="Pfam" id="PF04091">
    <property type="entry name" value="Sec15_C"/>
    <property type="match status" value="1"/>
</dbReference>
<protein>
    <recommendedName>
        <fullName evidence="3">Exocyst complex component 6</fullName>
    </recommendedName>
    <alternativeName>
        <fullName evidence="7">Exocyst complex component Sec15</fullName>
    </alternativeName>
</protein>
<keyword evidence="9" id="KW-1185">Reference proteome</keyword>
<evidence type="ECO:0000259" key="8">
    <source>
        <dbReference type="Pfam" id="PF04091"/>
    </source>
</evidence>
<accession>A0A915JDU7</accession>
<evidence type="ECO:0000256" key="7">
    <source>
        <dbReference type="ARBA" id="ARBA00082980"/>
    </source>
</evidence>
<evidence type="ECO:0000256" key="5">
    <source>
        <dbReference type="ARBA" id="ARBA00022483"/>
    </source>
</evidence>
<evidence type="ECO:0000313" key="10">
    <source>
        <dbReference type="WBParaSite" id="nRc.2.0.1.t24347-RA"/>
    </source>
</evidence>
<dbReference type="GO" id="GO:0090522">
    <property type="term" value="P:vesicle tethering involved in exocytosis"/>
    <property type="evidence" value="ECO:0007669"/>
    <property type="project" value="InterPro"/>
</dbReference>
<sequence length="435" mass="49553">MVVEISSYGFQIGTLYKILQNFRDQYNEILMSKHCGAFDEILSSDSYSPIVVTNEFQRNTLCDRLPLARKISPRKAYGDDIREQDFTDDAGDERKYYYPVQFPFSEFVPAVFEEVKDYVLGCIKFMDNLKMSQTDVEETIRRSTNLLFERFSGHLKVYLAEKLKASSLVQLIQITINVGYLEKSYESLEDFINALTGSSIAESHVSKLKQDMFRDARSEVEERIDEAMCQKIDEILSVAQYSWDMPESTGRASGYITDLIAFLRTTFVSFTNLPPVLARHICMQACKHLSSQMTSFLLDPEVKQVSSGVLEQFNLDVMQCELFTSQCPVVGFEDNTLTMTFAGLRQLIDLTMSADWSTYLADFGQERSKYSRVHPLNATCLLEKIFEYEKRKAGVGALLFSSKTSQKDKDKRKLYETVLKQLKLIASGGGSASQT</sequence>
<dbReference type="WBParaSite" id="nRc.2.0.1.t24347-RA">
    <property type="protein sequence ID" value="nRc.2.0.1.t24347-RA"/>
    <property type="gene ID" value="nRc.2.0.1.g24347"/>
</dbReference>
<dbReference type="Gene3D" id="1.20.58.670">
    <property type="entry name" value="Dsl1p vesicle tethering complex, Tip20p subunit, domain D"/>
    <property type="match status" value="1"/>
</dbReference>
<dbReference type="FunFam" id="1.20.58.670:FF:000002">
    <property type="entry name" value="Exocyst complex component"/>
    <property type="match status" value="1"/>
</dbReference>
<feature type="domain" description="Exocyst complex subunit EXOC6/Sec15 C-terminal" evidence="8">
    <location>
        <begin position="15"/>
        <end position="384"/>
    </location>
</feature>
<dbReference type="PANTHER" id="PTHR12702:SF0">
    <property type="entry name" value="EXOCYST COMPLEX COMPONENT 6"/>
    <property type="match status" value="1"/>
</dbReference>
<keyword evidence="5" id="KW-0268">Exocytosis</keyword>
<organism evidence="9 10">
    <name type="scientific">Romanomermis culicivorax</name>
    <name type="common">Nematode worm</name>
    <dbReference type="NCBI Taxonomy" id="13658"/>
    <lineage>
        <taxon>Eukaryota</taxon>
        <taxon>Metazoa</taxon>
        <taxon>Ecdysozoa</taxon>
        <taxon>Nematoda</taxon>
        <taxon>Enoplea</taxon>
        <taxon>Dorylaimia</taxon>
        <taxon>Mermithida</taxon>
        <taxon>Mermithoidea</taxon>
        <taxon>Mermithidae</taxon>
        <taxon>Romanomermis</taxon>
    </lineage>
</organism>
<dbReference type="InterPro" id="IPR042045">
    <property type="entry name" value="EXOC6/Sec15_C_dom1"/>
</dbReference>
<dbReference type="GO" id="GO:0006886">
    <property type="term" value="P:intracellular protein transport"/>
    <property type="evidence" value="ECO:0007669"/>
    <property type="project" value="InterPro"/>
</dbReference>
<dbReference type="InterPro" id="IPR046361">
    <property type="entry name" value="EXOC6/Sec15_C"/>
</dbReference>
<name>A0A915JDU7_ROMCU</name>
<dbReference type="GO" id="GO:0000145">
    <property type="term" value="C:exocyst"/>
    <property type="evidence" value="ECO:0007669"/>
    <property type="project" value="TreeGrafter"/>
</dbReference>
<dbReference type="GO" id="GO:0006893">
    <property type="term" value="P:Golgi to plasma membrane transport"/>
    <property type="evidence" value="ECO:0007669"/>
    <property type="project" value="TreeGrafter"/>
</dbReference>
<evidence type="ECO:0000256" key="4">
    <source>
        <dbReference type="ARBA" id="ARBA00022448"/>
    </source>
</evidence>